<dbReference type="InterPro" id="IPR000719">
    <property type="entry name" value="Prot_kinase_dom"/>
</dbReference>
<gene>
    <name evidence="10" type="ORF">AB0E65_22745</name>
</gene>
<organism evidence="10 11">
    <name type="scientific">Streptomyces fragilis</name>
    <dbReference type="NCBI Taxonomy" id="67301"/>
    <lineage>
        <taxon>Bacteria</taxon>
        <taxon>Bacillati</taxon>
        <taxon>Actinomycetota</taxon>
        <taxon>Actinomycetes</taxon>
        <taxon>Kitasatosporales</taxon>
        <taxon>Streptomycetaceae</taxon>
        <taxon>Streptomyces</taxon>
    </lineage>
</organism>
<sequence length="538" mass="56307">MTEEPDAERLVSGRYRLLSTLGSGGMGTVWRARDEVLRREVAVKEVRAPAGLPDDEVTRLYARLEREAWAAARVSHRSVVTVYDVVTDGGRPWIVMELVRGLSLSDVLEAEGALAPARAAAVGADVLAALRAAHEVGVLHRDVKPANVLIGNDGRVVLTDFGIATLAGDTALTRTGEVIGSPEYLAPERALGRPSGPEADLWSLGVLLYAAVEGSSPFRQDTPLTTLRAVVDEPPAPPRWAGPLAVVIDGLLRKDPAERTSAEEAERQLRLVAAGGTPEPSAAGGVAAGPTAPLPPGGGQGYGTSAHRSAAPPPPPVRHFDGERRDGRRPDDGGDRARTALVIGVLVLALLVAGLAWRLANPDDKDAAEDSTATSDTGTPDDRPTRERTRTPSPSATATSASPGPSKSPEPAQSVKVSVTGSHTDRTGPCPAPEAERPSLTASFTVGRSPAQVRYRWVADLTDGVVDESWRTLSFEKGTTTHEVSVPLSLDGVEGAVEGSVHVEADRPVEAASEPVSVALVCEAPEEPEPDPSAEGED</sequence>
<feature type="region of interest" description="Disordered" evidence="8">
    <location>
        <begin position="364"/>
        <end position="439"/>
    </location>
</feature>
<dbReference type="PANTHER" id="PTHR43289:SF6">
    <property type="entry name" value="SERINE_THREONINE-PROTEIN KINASE NEKL-3"/>
    <property type="match status" value="1"/>
</dbReference>
<keyword evidence="4 7" id="KW-0547">Nucleotide-binding</keyword>
<dbReference type="InterPro" id="IPR008271">
    <property type="entry name" value="Ser/Thr_kinase_AS"/>
</dbReference>
<comment type="caution">
    <text evidence="10">The sequence shown here is derived from an EMBL/GenBank/DDBJ whole genome shotgun (WGS) entry which is preliminary data.</text>
</comment>
<dbReference type="PROSITE" id="PS50011">
    <property type="entry name" value="PROTEIN_KINASE_DOM"/>
    <property type="match status" value="1"/>
</dbReference>
<feature type="compositionally biased region" description="Basic and acidic residues" evidence="8">
    <location>
        <begin position="380"/>
        <end position="390"/>
    </location>
</feature>
<feature type="compositionally biased region" description="Basic and acidic residues" evidence="8">
    <location>
        <begin position="318"/>
        <end position="335"/>
    </location>
</feature>
<feature type="region of interest" description="Disordered" evidence="8">
    <location>
        <begin position="275"/>
        <end position="335"/>
    </location>
</feature>
<evidence type="ECO:0000313" key="11">
    <source>
        <dbReference type="Proteomes" id="UP001550850"/>
    </source>
</evidence>
<keyword evidence="3" id="KW-0808">Transferase</keyword>
<dbReference type="SMART" id="SM00220">
    <property type="entry name" value="S_TKc"/>
    <property type="match status" value="1"/>
</dbReference>
<feature type="compositionally biased region" description="Low complexity" evidence="8">
    <location>
        <begin position="391"/>
        <end position="409"/>
    </location>
</feature>
<keyword evidence="6 7" id="KW-0067">ATP-binding</keyword>
<dbReference type="InterPro" id="IPR017441">
    <property type="entry name" value="Protein_kinase_ATP_BS"/>
</dbReference>
<dbReference type="RefSeq" id="WP_108956193.1">
    <property type="nucleotide sequence ID" value="NZ_BEVZ01000007.1"/>
</dbReference>
<evidence type="ECO:0000256" key="8">
    <source>
        <dbReference type="SAM" id="MobiDB-lite"/>
    </source>
</evidence>
<dbReference type="Gene3D" id="1.10.510.10">
    <property type="entry name" value="Transferase(Phosphotransferase) domain 1"/>
    <property type="match status" value="1"/>
</dbReference>
<protein>
    <recommendedName>
        <fullName evidence="1">non-specific serine/threonine protein kinase</fullName>
        <ecNumber evidence="1">2.7.11.1</ecNumber>
    </recommendedName>
</protein>
<dbReference type="PROSITE" id="PS00107">
    <property type="entry name" value="PROTEIN_KINASE_ATP"/>
    <property type="match status" value="1"/>
</dbReference>
<reference evidence="10 11" key="1">
    <citation type="submission" date="2024-06" db="EMBL/GenBank/DDBJ databases">
        <title>The Natural Products Discovery Center: Release of the First 8490 Sequenced Strains for Exploring Actinobacteria Biosynthetic Diversity.</title>
        <authorList>
            <person name="Kalkreuter E."/>
            <person name="Kautsar S.A."/>
            <person name="Yang D."/>
            <person name="Bader C.D."/>
            <person name="Teijaro C.N."/>
            <person name="Fluegel L."/>
            <person name="Davis C.M."/>
            <person name="Simpson J.R."/>
            <person name="Lauterbach L."/>
            <person name="Steele A.D."/>
            <person name="Gui C."/>
            <person name="Meng S."/>
            <person name="Li G."/>
            <person name="Viehrig K."/>
            <person name="Ye F."/>
            <person name="Su P."/>
            <person name="Kiefer A.F."/>
            <person name="Nichols A."/>
            <person name="Cepeda A.J."/>
            <person name="Yan W."/>
            <person name="Fan B."/>
            <person name="Jiang Y."/>
            <person name="Adhikari A."/>
            <person name="Zheng C.-J."/>
            <person name="Schuster L."/>
            <person name="Cowan T.M."/>
            <person name="Smanski M.J."/>
            <person name="Chevrette M.G."/>
            <person name="De Carvalho L.P.S."/>
            <person name="Shen B."/>
        </authorList>
    </citation>
    <scope>NUCLEOTIDE SEQUENCE [LARGE SCALE GENOMIC DNA]</scope>
    <source>
        <strain evidence="10 11">NPDC038104</strain>
    </source>
</reference>
<accession>A0ABV2YMQ7</accession>
<evidence type="ECO:0000259" key="9">
    <source>
        <dbReference type="PROSITE" id="PS50011"/>
    </source>
</evidence>
<dbReference type="GO" id="GO:0016301">
    <property type="term" value="F:kinase activity"/>
    <property type="evidence" value="ECO:0007669"/>
    <property type="project" value="UniProtKB-KW"/>
</dbReference>
<dbReference type="Pfam" id="PF00069">
    <property type="entry name" value="Pkinase"/>
    <property type="match status" value="1"/>
</dbReference>
<evidence type="ECO:0000256" key="4">
    <source>
        <dbReference type="ARBA" id="ARBA00022741"/>
    </source>
</evidence>
<dbReference type="InterPro" id="IPR011009">
    <property type="entry name" value="Kinase-like_dom_sf"/>
</dbReference>
<dbReference type="PROSITE" id="PS00108">
    <property type="entry name" value="PROTEIN_KINASE_ST"/>
    <property type="match status" value="1"/>
</dbReference>
<evidence type="ECO:0000256" key="3">
    <source>
        <dbReference type="ARBA" id="ARBA00022679"/>
    </source>
</evidence>
<evidence type="ECO:0000256" key="5">
    <source>
        <dbReference type="ARBA" id="ARBA00022777"/>
    </source>
</evidence>
<evidence type="ECO:0000256" key="1">
    <source>
        <dbReference type="ARBA" id="ARBA00012513"/>
    </source>
</evidence>
<evidence type="ECO:0000256" key="6">
    <source>
        <dbReference type="ARBA" id="ARBA00022840"/>
    </source>
</evidence>
<dbReference type="SUPFAM" id="SSF56112">
    <property type="entry name" value="Protein kinase-like (PK-like)"/>
    <property type="match status" value="1"/>
</dbReference>
<evidence type="ECO:0000256" key="7">
    <source>
        <dbReference type="PROSITE-ProRule" id="PRU10141"/>
    </source>
</evidence>
<keyword evidence="11" id="KW-1185">Reference proteome</keyword>
<evidence type="ECO:0000313" key="10">
    <source>
        <dbReference type="EMBL" id="MEU3557011.1"/>
    </source>
</evidence>
<evidence type="ECO:0000256" key="2">
    <source>
        <dbReference type="ARBA" id="ARBA00022527"/>
    </source>
</evidence>
<dbReference type="EMBL" id="JBEZUR010000045">
    <property type="protein sequence ID" value="MEU3557011.1"/>
    <property type="molecule type" value="Genomic_DNA"/>
</dbReference>
<feature type="domain" description="Protein kinase" evidence="9">
    <location>
        <begin position="15"/>
        <end position="271"/>
    </location>
</feature>
<dbReference type="PANTHER" id="PTHR43289">
    <property type="entry name" value="MITOGEN-ACTIVATED PROTEIN KINASE KINASE KINASE 20-RELATED"/>
    <property type="match status" value="1"/>
</dbReference>
<keyword evidence="2" id="KW-0723">Serine/threonine-protein kinase</keyword>
<name>A0ABV2YMQ7_9ACTN</name>
<dbReference type="CDD" id="cd14014">
    <property type="entry name" value="STKc_PknB_like"/>
    <property type="match status" value="1"/>
</dbReference>
<feature type="compositionally biased region" description="Low complexity" evidence="8">
    <location>
        <begin position="278"/>
        <end position="291"/>
    </location>
</feature>
<dbReference type="EC" id="2.7.11.1" evidence="1"/>
<keyword evidence="5 10" id="KW-0418">Kinase</keyword>
<dbReference type="Gene3D" id="3.30.200.20">
    <property type="entry name" value="Phosphorylase Kinase, domain 1"/>
    <property type="match status" value="1"/>
</dbReference>
<proteinExistence type="predicted"/>
<feature type="binding site" evidence="7">
    <location>
        <position position="44"/>
    </location>
    <ligand>
        <name>ATP</name>
        <dbReference type="ChEBI" id="CHEBI:30616"/>
    </ligand>
</feature>
<dbReference type="Proteomes" id="UP001550850">
    <property type="component" value="Unassembled WGS sequence"/>
</dbReference>